<organism evidence="3 4">
    <name type="scientific">Pseudosporangium ferrugineum</name>
    <dbReference type="NCBI Taxonomy" id="439699"/>
    <lineage>
        <taxon>Bacteria</taxon>
        <taxon>Bacillati</taxon>
        <taxon>Actinomycetota</taxon>
        <taxon>Actinomycetes</taxon>
        <taxon>Micromonosporales</taxon>
        <taxon>Micromonosporaceae</taxon>
        <taxon>Pseudosporangium</taxon>
    </lineage>
</organism>
<sequence>MPPPADRPLVGGRPGAALVALALLAVAGAVAIALMPGPGSQRAQFVPMPPIPPVPDAAPRASATTSAAPSATRPARPPIEPVADESEQVTAPRTRAPSTGTGTSTPKPSSKPPVAGFVAGTTIGLSPAGDPGSRVRHHDFRGRVDRIDARSPAGDRADSRFRVRRGAADARCVSFEAVNLPGFFLRHRNFELRLERFDGTPLFAADSTFCPASRGGGIYALRSVNYPDRYISRYQSSLYLAPIATGFTVRPPL</sequence>
<dbReference type="Gene3D" id="2.80.10.50">
    <property type="match status" value="1"/>
</dbReference>
<dbReference type="SUPFAM" id="SSF110221">
    <property type="entry name" value="AbfB domain"/>
    <property type="match status" value="1"/>
</dbReference>
<dbReference type="InterPro" id="IPR036195">
    <property type="entry name" value="AbfB_ABD_sf"/>
</dbReference>
<proteinExistence type="predicted"/>
<dbReference type="CDD" id="cd23399">
    <property type="entry name" value="beta-trefoil_ABD_ABFB"/>
    <property type="match status" value="1"/>
</dbReference>
<evidence type="ECO:0000313" key="4">
    <source>
        <dbReference type="Proteomes" id="UP000239209"/>
    </source>
</evidence>
<accession>A0A2T0SDT2</accession>
<feature type="compositionally biased region" description="Low complexity" evidence="1">
    <location>
        <begin position="57"/>
        <end position="74"/>
    </location>
</feature>
<dbReference type="EMBL" id="PVZG01000003">
    <property type="protein sequence ID" value="PRY31585.1"/>
    <property type="molecule type" value="Genomic_DNA"/>
</dbReference>
<gene>
    <name evidence="3" type="ORF">CLV70_103474</name>
</gene>
<dbReference type="RefSeq" id="WP_146164005.1">
    <property type="nucleotide sequence ID" value="NZ_PVZG01000003.1"/>
</dbReference>
<feature type="region of interest" description="Disordered" evidence="1">
    <location>
        <begin position="48"/>
        <end position="113"/>
    </location>
</feature>
<dbReference type="OrthoDB" id="3298420at2"/>
<evidence type="ECO:0000256" key="1">
    <source>
        <dbReference type="SAM" id="MobiDB-lite"/>
    </source>
</evidence>
<comment type="caution">
    <text evidence="3">The sequence shown here is derived from an EMBL/GenBank/DDBJ whole genome shotgun (WGS) entry which is preliminary data.</text>
</comment>
<dbReference type="InterPro" id="IPR007934">
    <property type="entry name" value="AbfB_ABD"/>
</dbReference>
<reference evidence="3 4" key="1">
    <citation type="submission" date="2018-03" db="EMBL/GenBank/DDBJ databases">
        <title>Genomic Encyclopedia of Archaeal and Bacterial Type Strains, Phase II (KMG-II): from individual species to whole genera.</title>
        <authorList>
            <person name="Goeker M."/>
        </authorList>
    </citation>
    <scope>NUCLEOTIDE SEQUENCE [LARGE SCALE GENOMIC DNA]</scope>
    <source>
        <strain evidence="3 4">DSM 45348</strain>
    </source>
</reference>
<dbReference type="AlphaFoldDB" id="A0A2T0SDT2"/>
<dbReference type="Pfam" id="PF05270">
    <property type="entry name" value="AbfB"/>
    <property type="match status" value="1"/>
</dbReference>
<feature type="domain" description="Alpha-L-arabinofuranosidase B arabinose-binding" evidence="2">
    <location>
        <begin position="131"/>
        <end position="244"/>
    </location>
</feature>
<dbReference type="GO" id="GO:0046556">
    <property type="term" value="F:alpha-L-arabinofuranosidase activity"/>
    <property type="evidence" value="ECO:0007669"/>
    <property type="project" value="InterPro"/>
</dbReference>
<name>A0A2T0SDT2_9ACTN</name>
<evidence type="ECO:0000313" key="3">
    <source>
        <dbReference type="EMBL" id="PRY31585.1"/>
    </source>
</evidence>
<dbReference type="GO" id="GO:0046373">
    <property type="term" value="P:L-arabinose metabolic process"/>
    <property type="evidence" value="ECO:0007669"/>
    <property type="project" value="InterPro"/>
</dbReference>
<protein>
    <submittedName>
        <fullName evidence="3">Alpha-L-arabinofuranosidase B-like protein</fullName>
    </submittedName>
</protein>
<keyword evidence="4" id="KW-1185">Reference proteome</keyword>
<feature type="compositionally biased region" description="Low complexity" evidence="1">
    <location>
        <begin position="97"/>
        <end position="108"/>
    </location>
</feature>
<evidence type="ECO:0000259" key="2">
    <source>
        <dbReference type="Pfam" id="PF05270"/>
    </source>
</evidence>
<dbReference type="Proteomes" id="UP000239209">
    <property type="component" value="Unassembled WGS sequence"/>
</dbReference>